<keyword evidence="1" id="KW-1133">Transmembrane helix</keyword>
<sequence>MAYQCILEGIIASLFAFVLFYNLTKGKKNNKRSRDECVKSSQNGECRPEVAGATDVIIVGAGVAGAALAHTLAKKSSNGVGGYVLDWLGLREWINWNLSKVNRTRAELHWLMAWTNVCGLQIIWKQGHWKMLVETDSQAAIDFTYGGATPL</sequence>
<evidence type="ECO:0008006" key="4">
    <source>
        <dbReference type="Google" id="ProtNLM"/>
    </source>
</evidence>
<keyword evidence="1" id="KW-0472">Membrane</keyword>
<keyword evidence="1" id="KW-0812">Transmembrane</keyword>
<evidence type="ECO:0000256" key="1">
    <source>
        <dbReference type="SAM" id="Phobius"/>
    </source>
</evidence>
<dbReference type="AlphaFoldDB" id="A0AAP0S363"/>
<feature type="transmembrane region" description="Helical" evidence="1">
    <location>
        <begin position="6"/>
        <end position="24"/>
    </location>
</feature>
<gene>
    <name evidence="2" type="ORF">L1049_015129</name>
</gene>
<keyword evidence="3" id="KW-1185">Reference proteome</keyword>
<dbReference type="EMBL" id="JBBPBK010000004">
    <property type="protein sequence ID" value="KAK9286726.1"/>
    <property type="molecule type" value="Genomic_DNA"/>
</dbReference>
<evidence type="ECO:0000313" key="2">
    <source>
        <dbReference type="EMBL" id="KAK9286726.1"/>
    </source>
</evidence>
<organism evidence="2 3">
    <name type="scientific">Liquidambar formosana</name>
    <name type="common">Formosan gum</name>
    <dbReference type="NCBI Taxonomy" id="63359"/>
    <lineage>
        <taxon>Eukaryota</taxon>
        <taxon>Viridiplantae</taxon>
        <taxon>Streptophyta</taxon>
        <taxon>Embryophyta</taxon>
        <taxon>Tracheophyta</taxon>
        <taxon>Spermatophyta</taxon>
        <taxon>Magnoliopsida</taxon>
        <taxon>eudicotyledons</taxon>
        <taxon>Gunneridae</taxon>
        <taxon>Pentapetalae</taxon>
        <taxon>Saxifragales</taxon>
        <taxon>Altingiaceae</taxon>
        <taxon>Liquidambar</taxon>
    </lineage>
</organism>
<evidence type="ECO:0000313" key="3">
    <source>
        <dbReference type="Proteomes" id="UP001415857"/>
    </source>
</evidence>
<comment type="caution">
    <text evidence="2">The sequence shown here is derived from an EMBL/GenBank/DDBJ whole genome shotgun (WGS) entry which is preliminary data.</text>
</comment>
<accession>A0AAP0S363</accession>
<proteinExistence type="predicted"/>
<reference evidence="2 3" key="1">
    <citation type="journal article" date="2024" name="Plant J.">
        <title>Genome sequences and population genomics reveal climatic adaptation and genomic divergence between two closely related sweetgum species.</title>
        <authorList>
            <person name="Xu W.Q."/>
            <person name="Ren C.Q."/>
            <person name="Zhang X.Y."/>
            <person name="Comes H.P."/>
            <person name="Liu X.H."/>
            <person name="Li Y.G."/>
            <person name="Kettle C.J."/>
            <person name="Jalonen R."/>
            <person name="Gaisberger H."/>
            <person name="Ma Y.Z."/>
            <person name="Qiu Y.X."/>
        </authorList>
    </citation>
    <scope>NUCLEOTIDE SEQUENCE [LARGE SCALE GENOMIC DNA]</scope>
    <source>
        <strain evidence="2">Hangzhou</strain>
    </source>
</reference>
<protein>
    <recommendedName>
        <fullName evidence="4">Squalene monooxygenase</fullName>
    </recommendedName>
</protein>
<dbReference type="Proteomes" id="UP001415857">
    <property type="component" value="Unassembled WGS sequence"/>
</dbReference>
<name>A0AAP0S363_LIQFO</name>
<dbReference type="SUPFAM" id="SSF51971">
    <property type="entry name" value="Nucleotide-binding domain"/>
    <property type="match status" value="1"/>
</dbReference>